<accession>A0AA39CPQ4</accession>
<dbReference type="EMBL" id="JAPDRK010000002">
    <property type="protein sequence ID" value="KAJ9615472.1"/>
    <property type="molecule type" value="Genomic_DNA"/>
</dbReference>
<dbReference type="Proteomes" id="UP001172673">
    <property type="component" value="Unassembled WGS sequence"/>
</dbReference>
<proteinExistence type="predicted"/>
<reference evidence="2" key="1">
    <citation type="submission" date="2022-10" db="EMBL/GenBank/DDBJ databases">
        <title>Culturing micro-colonial fungi from biological soil crusts in the Mojave desert and describing Neophaeococcomyces mojavensis, and introducing the new genera and species Taxawa tesnikishii.</title>
        <authorList>
            <person name="Kurbessoian T."/>
            <person name="Stajich J.E."/>
        </authorList>
    </citation>
    <scope>NUCLEOTIDE SEQUENCE</scope>
    <source>
        <strain evidence="2">TK_41</strain>
    </source>
</reference>
<sequence>MAGLPRVPEMPNEVLALILDAPNLILADLKNARLANRLFARMVEPKLFRYVVLVPYHDCLSDFQELMRDNPLANHVRGVIYECDWRWTPGFEPQGVTLAQAKTIRRKLRWNDTLELYFRHEMEEDLQVAARKNLASLVKSAKYLDRLSLGMPDYEVKAWNVVSPPDCWLTPIMSTEGELREKPYFHCLNILKLDSMVCLEESLIAFIRTHQRTLKELSLINMTLIWHIDLSIPPPCWVSVLKEVRKCQIARVKLGGKLTNMCRQWWDIRQDDWDYGSLGKLSLKYLTERWMSRTWVEPCPLERARVKLNEYGREFAVPADMFFAGDDSFRMLRQVHDDTEDFEQEDDDLDSDYTAGGSVENNGEGGHP</sequence>
<dbReference type="AlphaFoldDB" id="A0AA39CPQ4"/>
<organism evidence="2 3">
    <name type="scientific">Cladophialophora chaetospira</name>
    <dbReference type="NCBI Taxonomy" id="386627"/>
    <lineage>
        <taxon>Eukaryota</taxon>
        <taxon>Fungi</taxon>
        <taxon>Dikarya</taxon>
        <taxon>Ascomycota</taxon>
        <taxon>Pezizomycotina</taxon>
        <taxon>Eurotiomycetes</taxon>
        <taxon>Chaetothyriomycetidae</taxon>
        <taxon>Chaetothyriales</taxon>
        <taxon>Herpotrichiellaceae</taxon>
        <taxon>Cladophialophora</taxon>
    </lineage>
</organism>
<comment type="caution">
    <text evidence="2">The sequence shown here is derived from an EMBL/GenBank/DDBJ whole genome shotgun (WGS) entry which is preliminary data.</text>
</comment>
<evidence type="ECO:0000256" key="1">
    <source>
        <dbReference type="SAM" id="MobiDB-lite"/>
    </source>
</evidence>
<evidence type="ECO:0000313" key="3">
    <source>
        <dbReference type="Proteomes" id="UP001172673"/>
    </source>
</evidence>
<gene>
    <name evidence="2" type="ORF">H2200_001547</name>
</gene>
<name>A0AA39CPQ4_9EURO</name>
<keyword evidence="3" id="KW-1185">Reference proteome</keyword>
<protein>
    <submittedName>
        <fullName evidence="2">Uncharacterized protein</fullName>
    </submittedName>
</protein>
<feature type="region of interest" description="Disordered" evidence="1">
    <location>
        <begin position="336"/>
        <end position="368"/>
    </location>
</feature>
<evidence type="ECO:0000313" key="2">
    <source>
        <dbReference type="EMBL" id="KAJ9615472.1"/>
    </source>
</evidence>
<feature type="compositionally biased region" description="Acidic residues" evidence="1">
    <location>
        <begin position="338"/>
        <end position="351"/>
    </location>
</feature>